<dbReference type="Pfam" id="PF20431">
    <property type="entry name" value="E_motif"/>
    <property type="match status" value="1"/>
</dbReference>
<organism evidence="3">
    <name type="scientific">Salvia miltiorrhiza</name>
    <name type="common">Chinese sage</name>
    <dbReference type="NCBI Taxonomy" id="226208"/>
    <lineage>
        <taxon>Eukaryota</taxon>
        <taxon>Viridiplantae</taxon>
        <taxon>Streptophyta</taxon>
        <taxon>Embryophyta</taxon>
        <taxon>Tracheophyta</taxon>
        <taxon>Spermatophyta</taxon>
        <taxon>Magnoliopsida</taxon>
        <taxon>eudicotyledons</taxon>
        <taxon>Gunneridae</taxon>
        <taxon>Pentapetalae</taxon>
        <taxon>asterids</taxon>
        <taxon>lamiids</taxon>
        <taxon>Lamiales</taxon>
        <taxon>Lamiaceae</taxon>
        <taxon>Nepetoideae</taxon>
        <taxon>Mentheae</taxon>
        <taxon>Salviinae</taxon>
        <taxon>Salvia</taxon>
        <taxon>Salvia incertae sedis</taxon>
    </lineage>
</organism>
<proteinExistence type="evidence at transcript level"/>
<evidence type="ECO:0000256" key="2">
    <source>
        <dbReference type="PROSITE-ProRule" id="PRU00708"/>
    </source>
</evidence>
<keyword evidence="1" id="KW-0677">Repeat</keyword>
<dbReference type="AlphaFoldDB" id="A0A678WDT6"/>
<dbReference type="InterPro" id="IPR046960">
    <property type="entry name" value="PPR_At4g14850-like_plant"/>
</dbReference>
<evidence type="ECO:0000313" key="3">
    <source>
        <dbReference type="EMBL" id="AYM00790.1"/>
    </source>
</evidence>
<dbReference type="GO" id="GO:0003729">
    <property type="term" value="F:mRNA binding"/>
    <property type="evidence" value="ECO:0007669"/>
    <property type="project" value="UniProtKB-ARBA"/>
</dbReference>
<feature type="repeat" description="PPR" evidence="2">
    <location>
        <begin position="427"/>
        <end position="457"/>
    </location>
</feature>
<name>A0A678WDT6_SALMI</name>
<protein>
    <submittedName>
        <fullName evidence="3">Pentatricopeptide repeat protein</fullName>
    </submittedName>
</protein>
<reference evidence="3" key="1">
    <citation type="journal article" date="2018" name="Molecules">
        <title>The Pentatricopeptide Repeat Gene Family in Salvia miltiorrhiza: Genome-Wide Characterization and Expression Analysis.</title>
        <authorList>
            <person name="Li H."/>
            <person name="Li C."/>
            <person name="Deng Y."/>
            <person name="Jiang X."/>
            <person name="Lu S."/>
        </authorList>
    </citation>
    <scope>NUCLEOTIDE SEQUENCE</scope>
</reference>
<dbReference type="InterPro" id="IPR046848">
    <property type="entry name" value="E_motif"/>
</dbReference>
<feature type="repeat" description="PPR" evidence="2">
    <location>
        <begin position="163"/>
        <end position="197"/>
    </location>
</feature>
<dbReference type="FunFam" id="1.25.40.10:FF:000090">
    <property type="entry name" value="Pentatricopeptide repeat-containing protein, chloroplastic"/>
    <property type="match status" value="1"/>
</dbReference>
<dbReference type="InterPro" id="IPR011990">
    <property type="entry name" value="TPR-like_helical_dom_sf"/>
</dbReference>
<dbReference type="GO" id="GO:0009451">
    <property type="term" value="P:RNA modification"/>
    <property type="evidence" value="ECO:0007669"/>
    <property type="project" value="InterPro"/>
</dbReference>
<accession>A0A678WDT6</accession>
<feature type="repeat" description="PPR" evidence="2">
    <location>
        <begin position="326"/>
        <end position="360"/>
    </location>
</feature>
<dbReference type="Pfam" id="PF01535">
    <property type="entry name" value="PPR"/>
    <property type="match status" value="5"/>
</dbReference>
<dbReference type="InterPro" id="IPR002885">
    <property type="entry name" value="PPR_rpt"/>
</dbReference>
<dbReference type="PROSITE" id="PS51375">
    <property type="entry name" value="PPR"/>
    <property type="match status" value="3"/>
</dbReference>
<dbReference type="PANTHER" id="PTHR47926:SF341">
    <property type="entry name" value="PENTATRICOPEPTIDE REPEAT-CONTAINING PROTEIN"/>
    <property type="match status" value="1"/>
</dbReference>
<dbReference type="Gene3D" id="1.25.40.10">
    <property type="entry name" value="Tetratricopeptide repeat domain"/>
    <property type="match status" value="4"/>
</dbReference>
<dbReference type="FunFam" id="1.25.40.10:FF:001486">
    <property type="entry name" value="Pentatricopeptide repeat-containing protein mitochondrial"/>
    <property type="match status" value="1"/>
</dbReference>
<dbReference type="PANTHER" id="PTHR47926">
    <property type="entry name" value="PENTATRICOPEPTIDE REPEAT-CONTAINING PROTEIN"/>
    <property type="match status" value="1"/>
</dbReference>
<dbReference type="FunFam" id="1.25.40.10:FF:000606">
    <property type="entry name" value="Putative pentatricopeptide repeat-containing protein"/>
    <property type="match status" value="1"/>
</dbReference>
<sequence length="607" mass="67735">MHPFIALEFEKLIQFWTSNLWSQISNIFFFFFFFSFPRGEVSSNFKSPSRVRSHQLTKQLFLERVCRSRSKLAAGTVISAIALRKAPPIIGFSSKPNAYSLVHLIRDCTTNSRFSHGQQLHSYLLKSGFISNVFVSTSLINFYVKFELVHDAHHLFDEIPEPSVVSWNSLISGYVHSGKFHRALNLFCQLERSNLAADSYSFTAALCACGQLSRVREGKSLHSKILKYGAECSIFVANCLIDMYGKCSCVSDAMKVFGDMAEKDDISWNSVLAANARNGALDQAFAVFCRMPNPDTISYNELIDGIAKFGVVEDAVTLLSRMPNPNSSSWNAIITGYANRGRGRDAVRFFCKMHSCRIRMDEFTFSSVLSSIAGLAALTLGSLTHCCALKCGLDEYVVVGSALTDMYFKCGAVEEAERSFESLPERNLVTWNALMSGYAHNGDPRKVFELFKEMKGVKDLEPDEITFLNVLSACWHGRVRLDVVRGYFDVMRVEYGIDPMPEHCCLMIKVMGQEGDVRDAEEMIGELGFGSCGMVWRALLGACVSCGDVGVAEVAARKVVELDGEKEVVYVSLSNVYAGRGDWDGVARVRRETKERKVRKEAGCSWI</sequence>
<dbReference type="Pfam" id="PF13041">
    <property type="entry name" value="PPR_2"/>
    <property type="match status" value="3"/>
</dbReference>
<dbReference type="NCBIfam" id="TIGR00756">
    <property type="entry name" value="PPR"/>
    <property type="match status" value="4"/>
</dbReference>
<evidence type="ECO:0000256" key="1">
    <source>
        <dbReference type="ARBA" id="ARBA00022737"/>
    </source>
</evidence>
<dbReference type="EMBL" id="MH004790">
    <property type="protein sequence ID" value="AYM00790.1"/>
    <property type="molecule type" value="mRNA"/>
</dbReference>
<reference evidence="3" key="2">
    <citation type="submission" date="2018-02" db="EMBL/GenBank/DDBJ databases">
        <authorList>
            <person name="Li H.Q."/>
            <person name="Lu S.F."/>
        </authorList>
    </citation>
    <scope>NUCLEOTIDE SEQUENCE</scope>
</reference>
<dbReference type="FunFam" id="1.25.40.10:FF:000073">
    <property type="entry name" value="Pentatricopeptide repeat-containing protein chloroplastic"/>
    <property type="match status" value="1"/>
</dbReference>